<protein>
    <submittedName>
        <fullName evidence="1">Uncharacterized protein</fullName>
    </submittedName>
</protein>
<organism evidence="1 2">
    <name type="scientific">Methanocorpusculum labreanum (strain ATCC 43576 / DSM 4855 / Z)</name>
    <dbReference type="NCBI Taxonomy" id="410358"/>
    <lineage>
        <taxon>Archaea</taxon>
        <taxon>Methanobacteriati</taxon>
        <taxon>Methanobacteriota</taxon>
        <taxon>Stenosarchaea group</taxon>
        <taxon>Methanomicrobia</taxon>
        <taxon>Methanomicrobiales</taxon>
        <taxon>Methanocorpusculaceae</taxon>
        <taxon>Methanocorpusculum</taxon>
    </lineage>
</organism>
<keyword evidence="2" id="KW-1185">Reference proteome</keyword>
<dbReference type="AlphaFoldDB" id="A2STV5"/>
<sequence length="110" mass="12330">MSEKDNELDVDFTILEKDVLYFSGITYVFNENQVAHIEGAEEAFPKGYGNSEIYPDQPLDEIPAMEICITQKQMDIIDEQRKALNIEWDACLARIIARGFAAVAADGQGL</sequence>
<reference evidence="1 2" key="1">
    <citation type="journal article" date="2009" name="Stand. Genomic Sci.">
        <title>Complete genome sequence of Methanocorpusculum labreanum type strain Z.</title>
        <authorList>
            <person name="Anderson I.J."/>
            <person name="Sieprawska-Lupa M."/>
            <person name="Goltsman E."/>
            <person name="Lapidus A."/>
            <person name="Copeland A."/>
            <person name="Glavina Del Rio T."/>
            <person name="Tice H."/>
            <person name="Dalin E."/>
            <person name="Barry K."/>
            <person name="Pitluck S."/>
            <person name="Hauser L."/>
            <person name="Land M."/>
            <person name="Lucas S."/>
            <person name="Richardson P."/>
            <person name="Whitman W.B."/>
            <person name="Kyrpides N.C."/>
        </authorList>
    </citation>
    <scope>NUCLEOTIDE SEQUENCE [LARGE SCALE GENOMIC DNA]</scope>
    <source>
        <strain evidence="2">ATCC 43576 / DSM 4855 / Z</strain>
    </source>
</reference>
<evidence type="ECO:0000313" key="1">
    <source>
        <dbReference type="EMBL" id="ABN07761.1"/>
    </source>
</evidence>
<name>A2STV5_METLZ</name>
<dbReference type="HOGENOM" id="CLU_2165287_0_0_2"/>
<dbReference type="RefSeq" id="WP_011833964.1">
    <property type="nucleotide sequence ID" value="NC_008942.1"/>
</dbReference>
<dbReference type="EMBL" id="CP000559">
    <property type="protein sequence ID" value="ABN07761.1"/>
    <property type="molecule type" value="Genomic_DNA"/>
</dbReference>
<dbReference type="Proteomes" id="UP000000365">
    <property type="component" value="Chromosome"/>
</dbReference>
<dbReference type="GeneID" id="4794417"/>
<gene>
    <name evidence="1" type="ordered locus">Mlab_1598</name>
</gene>
<evidence type="ECO:0000313" key="2">
    <source>
        <dbReference type="Proteomes" id="UP000000365"/>
    </source>
</evidence>
<dbReference type="KEGG" id="mla:Mlab_1598"/>
<proteinExistence type="predicted"/>
<dbReference type="STRING" id="410358.Mlab_1598"/>
<accession>A2STV5</accession>